<sequence length="270" mass="29097">MHKSVKIVFLVVGAIFFLSATFDVAPDIANISVVALSGGDGVKVSWSSIAPYSSGCWGKTEDWLYALYLDDELVADSLEETEYDLYEYGHIIEVVGFGSAGETDPAKISVAPIDVVTLEVWELNGEGASGVGFDPAAKSIAIYMMTDSTNRDDIDCYFTNWVDFSGGFGGLYYLASANRVIYDPGYSGGVTGWRSTGITEALDVSGIEDVEVVPALGYASVADSVQAGETYAILTQDGYYGLIQVINIDTINGQIDIKATFQPIQQLRWM</sequence>
<evidence type="ECO:0000256" key="1">
    <source>
        <dbReference type="SAM" id="SignalP"/>
    </source>
</evidence>
<dbReference type="AlphaFoldDB" id="A0A532V717"/>
<comment type="caution">
    <text evidence="2">The sequence shown here is derived from an EMBL/GenBank/DDBJ whole genome shotgun (WGS) entry which is preliminary data.</text>
</comment>
<organism evidence="2 3">
    <name type="scientific">candidate division TA06 bacterium B3_TA06</name>
    <dbReference type="NCBI Taxonomy" id="2012487"/>
    <lineage>
        <taxon>Bacteria</taxon>
        <taxon>Bacteria division TA06</taxon>
    </lineage>
</organism>
<protein>
    <recommendedName>
        <fullName evidence="4">Fibronectin type-III domain-containing protein</fullName>
    </recommendedName>
</protein>
<feature type="chain" id="PRO_5021748177" description="Fibronectin type-III domain-containing protein" evidence="1">
    <location>
        <begin position="26"/>
        <end position="270"/>
    </location>
</feature>
<evidence type="ECO:0000313" key="3">
    <source>
        <dbReference type="Proteomes" id="UP000317778"/>
    </source>
</evidence>
<keyword evidence="1" id="KW-0732">Signal</keyword>
<gene>
    <name evidence="2" type="ORF">CEE36_05750</name>
</gene>
<dbReference type="EMBL" id="NJBO01000007">
    <property type="protein sequence ID" value="TKJ42988.1"/>
    <property type="molecule type" value="Genomic_DNA"/>
</dbReference>
<evidence type="ECO:0008006" key="4">
    <source>
        <dbReference type="Google" id="ProtNLM"/>
    </source>
</evidence>
<accession>A0A532V717</accession>
<dbReference type="Proteomes" id="UP000317778">
    <property type="component" value="Unassembled WGS sequence"/>
</dbReference>
<feature type="signal peptide" evidence="1">
    <location>
        <begin position="1"/>
        <end position="25"/>
    </location>
</feature>
<evidence type="ECO:0000313" key="2">
    <source>
        <dbReference type="EMBL" id="TKJ42988.1"/>
    </source>
</evidence>
<reference evidence="2 3" key="1">
    <citation type="submission" date="2017-06" db="EMBL/GenBank/DDBJ databases">
        <title>Novel microbial phyla capable of carbon fixation and sulfur reduction in deep-sea sediments.</title>
        <authorList>
            <person name="Huang J."/>
            <person name="Baker B."/>
            <person name="Wang Y."/>
        </authorList>
    </citation>
    <scope>NUCLEOTIDE SEQUENCE [LARGE SCALE GENOMIC DNA]</scope>
    <source>
        <strain evidence="2">B3_TA06</strain>
    </source>
</reference>
<name>A0A532V717_UNCT6</name>
<proteinExistence type="predicted"/>